<organism evidence="9 10">
    <name type="scientific">Cannabis sativa</name>
    <name type="common">Hemp</name>
    <name type="synonym">Marijuana</name>
    <dbReference type="NCBI Taxonomy" id="3483"/>
    <lineage>
        <taxon>Eukaryota</taxon>
        <taxon>Viridiplantae</taxon>
        <taxon>Streptophyta</taxon>
        <taxon>Embryophyta</taxon>
        <taxon>Tracheophyta</taxon>
        <taxon>Spermatophyta</taxon>
        <taxon>Magnoliopsida</taxon>
        <taxon>eudicotyledons</taxon>
        <taxon>Gunneridae</taxon>
        <taxon>Pentapetalae</taxon>
        <taxon>rosids</taxon>
        <taxon>fabids</taxon>
        <taxon>Rosales</taxon>
        <taxon>Cannabaceae</taxon>
        <taxon>Cannabis</taxon>
    </lineage>
</organism>
<dbReference type="InterPro" id="IPR037818">
    <property type="entry name" value="TAF8"/>
</dbReference>
<dbReference type="InterPro" id="IPR019473">
    <property type="entry name" value="TFIID_su8_C"/>
</dbReference>
<proteinExistence type="inferred from homology"/>
<dbReference type="SUPFAM" id="SSF47113">
    <property type="entry name" value="Histone-fold"/>
    <property type="match status" value="1"/>
</dbReference>
<accession>A0A7J6FGS4</accession>
<evidence type="ECO:0000256" key="3">
    <source>
        <dbReference type="ARBA" id="ARBA00017307"/>
    </source>
</evidence>
<sequence>MNDMKDLNMNHGDVDGTRVNEQGGAAPRRPGADDFGRAVSKIVVAQICENVGFQSSKESALDALADIAIRYLCDLGKMAYFYANLTGRTECNVFDIIRALEVLEASQGFVGASDVSHCLASSGVVKDIADYVSSAEEIPFARPVPRFPVLKNRRLIPSFAQMGENPPGHHIPSWLPAFPDPHTYIHTPMWDERNADPRAHKIEHARQRRKAERSLLSLQQRLVCNGSLGTSASVSLPSAENGLQQVERNPFLEPPMNSGEIDVSPVVCPEKLSDKKGNHPSVLEAFAPAIEAVKSGFSDDGEDERKILPDPNVRSAVHFKFRTAKKYFGESLDLNLQKKGVGRPAYWFGRDDERDDKKRRAEYILRQSMENPQELNQFGEDRQCSAGNGKPPKFKFLLLPAKFRSLISWLYFRQLNYTGCGQLRVRIFLSSCENEAPWYESERTDVFIVADFPVRQKRETILPLKKHSHWSLAIEVEACGLGRFSIMT</sequence>
<evidence type="ECO:0000256" key="6">
    <source>
        <dbReference type="ARBA" id="ARBA00023242"/>
    </source>
</evidence>
<dbReference type="Proteomes" id="UP000525078">
    <property type="component" value="Unassembled WGS sequence"/>
</dbReference>
<reference evidence="9 10" key="1">
    <citation type="journal article" date="2020" name="bioRxiv">
        <title>Sequence and annotation of 42 cannabis genomes reveals extensive copy number variation in cannabinoid synthesis and pathogen resistance genes.</title>
        <authorList>
            <person name="Mckernan K.J."/>
            <person name="Helbert Y."/>
            <person name="Kane L.T."/>
            <person name="Ebling H."/>
            <person name="Zhang L."/>
            <person name="Liu B."/>
            <person name="Eaton Z."/>
            <person name="Mclaughlin S."/>
            <person name="Kingan S."/>
            <person name="Baybayan P."/>
            <person name="Concepcion G."/>
            <person name="Jordan M."/>
            <person name="Riva A."/>
            <person name="Barbazuk W."/>
            <person name="Harkins T."/>
        </authorList>
    </citation>
    <scope>NUCLEOTIDE SEQUENCE [LARGE SCALE GENOMIC DNA]</scope>
    <source>
        <strain evidence="10">cv. Jamaican Lion 4</strain>
        <tissue evidence="9">Leaf</tissue>
    </source>
</reference>
<dbReference type="EMBL" id="JAATIP010000121">
    <property type="protein sequence ID" value="KAF4369906.1"/>
    <property type="molecule type" value="Genomic_DNA"/>
</dbReference>
<feature type="domain" description="Bromodomain associated" evidence="8">
    <location>
        <begin position="33"/>
        <end position="109"/>
    </location>
</feature>
<dbReference type="GO" id="GO:0046982">
    <property type="term" value="F:protein heterodimerization activity"/>
    <property type="evidence" value="ECO:0007669"/>
    <property type="project" value="InterPro"/>
</dbReference>
<evidence type="ECO:0000256" key="1">
    <source>
        <dbReference type="ARBA" id="ARBA00004123"/>
    </source>
</evidence>
<gene>
    <name evidence="9" type="ORF">F8388_011776</name>
</gene>
<dbReference type="AlphaFoldDB" id="A0A7J6FGS4"/>
<protein>
    <recommendedName>
        <fullName evidence="3">Transcription initiation factor TFIID subunit 8</fullName>
    </recommendedName>
</protein>
<name>A0A7J6FGS4_CANSA</name>
<dbReference type="SMART" id="SM00576">
    <property type="entry name" value="BTP"/>
    <property type="match status" value="1"/>
</dbReference>
<dbReference type="Pfam" id="PF07524">
    <property type="entry name" value="Bromo_TP"/>
    <property type="match status" value="1"/>
</dbReference>
<evidence type="ECO:0000259" key="8">
    <source>
        <dbReference type="SMART" id="SM00576"/>
    </source>
</evidence>
<dbReference type="CDD" id="cd08049">
    <property type="entry name" value="TAF8"/>
    <property type="match status" value="1"/>
</dbReference>
<keyword evidence="4" id="KW-0805">Transcription regulation</keyword>
<comment type="caution">
    <text evidence="9">The sequence shown here is derived from an EMBL/GenBank/DDBJ whole genome shotgun (WGS) entry which is preliminary data.</text>
</comment>
<comment type="subcellular location">
    <subcellularLocation>
        <location evidence="1">Nucleus</location>
    </subcellularLocation>
</comment>
<dbReference type="GO" id="GO:0005669">
    <property type="term" value="C:transcription factor TFIID complex"/>
    <property type="evidence" value="ECO:0007669"/>
    <property type="project" value="InterPro"/>
</dbReference>
<dbReference type="PANTHER" id="PTHR46338:SF1">
    <property type="entry name" value="TRANSCRIPTION INITIATION FACTOR TFIID SUBUNIT 8"/>
    <property type="match status" value="1"/>
</dbReference>
<evidence type="ECO:0000256" key="2">
    <source>
        <dbReference type="ARBA" id="ARBA00008767"/>
    </source>
</evidence>
<evidence type="ECO:0000256" key="7">
    <source>
        <dbReference type="SAM" id="MobiDB-lite"/>
    </source>
</evidence>
<evidence type="ECO:0000313" key="9">
    <source>
        <dbReference type="EMBL" id="KAF4369906.1"/>
    </source>
</evidence>
<evidence type="ECO:0000256" key="5">
    <source>
        <dbReference type="ARBA" id="ARBA00023163"/>
    </source>
</evidence>
<keyword evidence="6" id="KW-0539">Nucleus</keyword>
<dbReference type="InterPro" id="IPR009072">
    <property type="entry name" value="Histone-fold"/>
</dbReference>
<keyword evidence="5" id="KW-0804">Transcription</keyword>
<comment type="similarity">
    <text evidence="2">Belongs to the TAF8 family.</text>
</comment>
<evidence type="ECO:0000313" key="10">
    <source>
        <dbReference type="Proteomes" id="UP000525078"/>
    </source>
</evidence>
<dbReference type="Gene3D" id="1.10.20.10">
    <property type="entry name" value="Histone, subunit A"/>
    <property type="match status" value="1"/>
</dbReference>
<feature type="compositionally biased region" description="Basic and acidic residues" evidence="7">
    <location>
        <begin position="1"/>
        <end position="18"/>
    </location>
</feature>
<dbReference type="Pfam" id="PF10406">
    <property type="entry name" value="TAF8_C"/>
    <property type="match status" value="1"/>
</dbReference>
<feature type="region of interest" description="Disordered" evidence="7">
    <location>
        <begin position="1"/>
        <end position="32"/>
    </location>
</feature>
<dbReference type="InterPro" id="IPR006565">
    <property type="entry name" value="BTP"/>
</dbReference>
<dbReference type="PANTHER" id="PTHR46338">
    <property type="entry name" value="TRANSCRIPTION INITIATION FACTOR TFIID SUBUNIT 8"/>
    <property type="match status" value="1"/>
</dbReference>
<evidence type="ECO:0000256" key="4">
    <source>
        <dbReference type="ARBA" id="ARBA00023015"/>
    </source>
</evidence>